<dbReference type="Gene3D" id="3.40.50.2300">
    <property type="match status" value="1"/>
</dbReference>
<dbReference type="InterPro" id="IPR011990">
    <property type="entry name" value="TPR-like_helical_dom_sf"/>
</dbReference>
<dbReference type="SUPFAM" id="SSF48452">
    <property type="entry name" value="TPR-like"/>
    <property type="match status" value="1"/>
</dbReference>
<dbReference type="PANTHER" id="PTHR44591">
    <property type="entry name" value="STRESS RESPONSE REGULATOR PROTEIN 1"/>
    <property type="match status" value="1"/>
</dbReference>
<evidence type="ECO:0000256" key="5">
    <source>
        <dbReference type="PROSITE-ProRule" id="PRU00339"/>
    </source>
</evidence>
<keyword evidence="5" id="KW-0802">TPR repeat</keyword>
<dbReference type="CDD" id="cd00156">
    <property type="entry name" value="REC"/>
    <property type="match status" value="1"/>
</dbReference>
<keyword evidence="8" id="KW-1185">Reference proteome</keyword>
<feature type="modified residue" description="4-aspartylphosphate" evidence="4">
    <location>
        <position position="54"/>
    </location>
</feature>
<reference evidence="7 8" key="1">
    <citation type="submission" date="2018-01" db="EMBL/GenBank/DDBJ databases">
        <title>Genome Sequencing and Assembly of Anaerobacter polyendosporus strain CT4.</title>
        <authorList>
            <person name="Tachaapaikoon C."/>
            <person name="Sutheeworapong S."/>
            <person name="Jenjaroenpun P."/>
            <person name="Wongsurawat T."/>
            <person name="Nookeaw I."/>
            <person name="Cheawchanlertfa P."/>
            <person name="Kosugi A."/>
            <person name="Cheevadhanarak S."/>
            <person name="Ratanakhanokchai K."/>
        </authorList>
    </citation>
    <scope>NUCLEOTIDE SEQUENCE [LARGE SCALE GENOMIC DNA]</scope>
    <source>
        <strain evidence="7 8">CT4</strain>
    </source>
</reference>
<dbReference type="InterPro" id="IPR050595">
    <property type="entry name" value="Bact_response_regulator"/>
</dbReference>
<dbReference type="PROSITE" id="PS50005">
    <property type="entry name" value="TPR"/>
    <property type="match status" value="1"/>
</dbReference>
<dbReference type="KEGG" id="cmah:C1I91_17500"/>
<dbReference type="RefSeq" id="WP_128214020.1">
    <property type="nucleotide sequence ID" value="NZ_CP025746.1"/>
</dbReference>
<dbReference type="EMBL" id="CP025746">
    <property type="protein sequence ID" value="QAA33297.1"/>
    <property type="molecule type" value="Genomic_DNA"/>
</dbReference>
<proteinExistence type="predicted"/>
<dbReference type="AlphaFoldDB" id="A0A410DW70"/>
<gene>
    <name evidence="7" type="ORF">C1I91_17500</name>
</gene>
<keyword evidence="2 4" id="KW-0597">Phosphoprotein</keyword>
<dbReference type="InterPro" id="IPR011006">
    <property type="entry name" value="CheY-like_superfamily"/>
</dbReference>
<comment type="function">
    <text evidence="3">May play the central regulatory role in sporulation. It may be an element of the effector pathway responsible for the activation of sporulation genes in response to nutritional stress. Spo0A may act in concert with spo0H (a sigma factor) to control the expression of some genes that are critical to the sporulation process.</text>
</comment>
<dbReference type="InterPro" id="IPR019734">
    <property type="entry name" value="TPR_rpt"/>
</dbReference>
<sequence length="202" mass="22851">MKKVLIIDDTKNIRNMLRTCLEIRDYQVVLAENGAKALEIIESQGEIIDLIFLDIRMPGISGTEVLKELRGKNINCAVIIMTAFATVKNAIDCTKLGAFAYLQKPFSPERVNSVIDEFEDSNKANKDDINCEKIDLIEEVYIKAAKEQIDIGSYDEAFSNLKKALAINPYNKEIYKLISKVNEGIGDLEQAVRFNSIYDMFK</sequence>
<feature type="domain" description="Response regulatory" evidence="6">
    <location>
        <begin position="3"/>
        <end position="119"/>
    </location>
</feature>
<evidence type="ECO:0000313" key="8">
    <source>
        <dbReference type="Proteomes" id="UP000286268"/>
    </source>
</evidence>
<dbReference type="OrthoDB" id="9790669at2"/>
<dbReference type="SMART" id="SM00448">
    <property type="entry name" value="REC"/>
    <property type="match status" value="1"/>
</dbReference>
<dbReference type="GO" id="GO:0000160">
    <property type="term" value="P:phosphorelay signal transduction system"/>
    <property type="evidence" value="ECO:0007669"/>
    <property type="project" value="InterPro"/>
</dbReference>
<evidence type="ECO:0000256" key="3">
    <source>
        <dbReference type="ARBA" id="ARBA00024867"/>
    </source>
</evidence>
<evidence type="ECO:0000256" key="1">
    <source>
        <dbReference type="ARBA" id="ARBA00018672"/>
    </source>
</evidence>
<organism evidence="7 8">
    <name type="scientific">Clostridium manihotivorum</name>
    <dbReference type="NCBI Taxonomy" id="2320868"/>
    <lineage>
        <taxon>Bacteria</taxon>
        <taxon>Bacillati</taxon>
        <taxon>Bacillota</taxon>
        <taxon>Clostridia</taxon>
        <taxon>Eubacteriales</taxon>
        <taxon>Clostridiaceae</taxon>
        <taxon>Clostridium</taxon>
    </lineage>
</organism>
<protein>
    <recommendedName>
        <fullName evidence="1">Stage 0 sporulation protein A homolog</fullName>
    </recommendedName>
</protein>
<evidence type="ECO:0000313" key="7">
    <source>
        <dbReference type="EMBL" id="QAA33297.1"/>
    </source>
</evidence>
<dbReference type="PANTHER" id="PTHR44591:SF3">
    <property type="entry name" value="RESPONSE REGULATORY DOMAIN-CONTAINING PROTEIN"/>
    <property type="match status" value="1"/>
</dbReference>
<name>A0A410DW70_9CLOT</name>
<dbReference type="PROSITE" id="PS50110">
    <property type="entry name" value="RESPONSE_REGULATORY"/>
    <property type="match status" value="1"/>
</dbReference>
<evidence type="ECO:0000256" key="2">
    <source>
        <dbReference type="ARBA" id="ARBA00022553"/>
    </source>
</evidence>
<evidence type="ECO:0000256" key="4">
    <source>
        <dbReference type="PROSITE-ProRule" id="PRU00169"/>
    </source>
</evidence>
<feature type="repeat" description="TPR" evidence="5">
    <location>
        <begin position="138"/>
        <end position="171"/>
    </location>
</feature>
<dbReference type="InterPro" id="IPR001789">
    <property type="entry name" value="Sig_transdc_resp-reg_receiver"/>
</dbReference>
<dbReference type="Gene3D" id="1.25.40.10">
    <property type="entry name" value="Tetratricopeptide repeat domain"/>
    <property type="match status" value="1"/>
</dbReference>
<dbReference type="Pfam" id="PF00072">
    <property type="entry name" value="Response_reg"/>
    <property type="match status" value="1"/>
</dbReference>
<evidence type="ECO:0000259" key="6">
    <source>
        <dbReference type="PROSITE" id="PS50110"/>
    </source>
</evidence>
<dbReference type="Proteomes" id="UP000286268">
    <property type="component" value="Chromosome"/>
</dbReference>
<dbReference type="SUPFAM" id="SSF52172">
    <property type="entry name" value="CheY-like"/>
    <property type="match status" value="1"/>
</dbReference>
<accession>A0A410DW70</accession>